<reference evidence="1" key="1">
    <citation type="submission" date="2018-01" db="EMBL/GenBank/DDBJ databases">
        <title>Genomic characterization of Leptospira inadai serogroup Lyme isolated from captured rat in Brazil and comparative analysis with human reference strain.</title>
        <authorList>
            <person name="Moreno L.Z."/>
            <person name="Loureiro A.P."/>
            <person name="Miraglia F."/>
            <person name="Kremer F.S."/>
            <person name="Eslabao M.R."/>
            <person name="Dellagostin O.A."/>
            <person name="Lilenbaum W."/>
            <person name="Moreno A.M."/>
        </authorList>
    </citation>
    <scope>NUCLEOTIDE SEQUENCE [LARGE SCALE GENOMIC DNA]</scope>
    <source>
        <strain evidence="1">M34/99</strain>
    </source>
</reference>
<protein>
    <submittedName>
        <fullName evidence="1">Uncharacterized protein</fullName>
    </submittedName>
</protein>
<organism evidence="1 2">
    <name type="scientific">Leptospira inadai serovar Lyme</name>
    <dbReference type="NCBI Taxonomy" id="293084"/>
    <lineage>
        <taxon>Bacteria</taxon>
        <taxon>Pseudomonadati</taxon>
        <taxon>Spirochaetota</taxon>
        <taxon>Spirochaetia</taxon>
        <taxon>Leptospirales</taxon>
        <taxon>Leptospiraceae</taxon>
        <taxon>Leptospira</taxon>
    </lineage>
</organism>
<keyword evidence="2" id="KW-1185">Reference proteome</keyword>
<dbReference type="EMBL" id="MCRM02000007">
    <property type="protein sequence ID" value="PNV75402.1"/>
    <property type="molecule type" value="Genomic_DNA"/>
</dbReference>
<comment type="caution">
    <text evidence="1">The sequence shown here is derived from an EMBL/GenBank/DDBJ whole genome shotgun (WGS) entry which is preliminary data.</text>
</comment>
<evidence type="ECO:0000313" key="2">
    <source>
        <dbReference type="Proteomes" id="UP000094669"/>
    </source>
</evidence>
<proteinExistence type="predicted"/>
<sequence length="64" mass="7346">MFCLLHENSSLPASPTSKIFPMNGDQSAYFPRIYNFKIMSLLTSLQIKLGERISVKSILPLYFF</sequence>
<dbReference type="Proteomes" id="UP000094669">
    <property type="component" value="Unassembled WGS sequence"/>
</dbReference>
<accession>A0ABX4YJF4</accession>
<name>A0ABX4YJF4_9LEPT</name>
<gene>
    <name evidence="1" type="ORF">BES34_009105</name>
</gene>
<evidence type="ECO:0000313" key="1">
    <source>
        <dbReference type="EMBL" id="PNV75402.1"/>
    </source>
</evidence>